<dbReference type="PANTHER" id="PTHR47926">
    <property type="entry name" value="PENTATRICOPEPTIDE REPEAT-CONTAINING PROTEIN"/>
    <property type="match status" value="1"/>
</dbReference>
<feature type="repeat" description="PPR" evidence="2">
    <location>
        <begin position="535"/>
        <end position="570"/>
    </location>
</feature>
<evidence type="ECO:0000313" key="3">
    <source>
        <dbReference type="Proteomes" id="UP001652623"/>
    </source>
</evidence>
<dbReference type="RefSeq" id="XP_015877513.3">
    <property type="nucleotide sequence ID" value="XM_016022027.4"/>
</dbReference>
<dbReference type="GO" id="GO:0003723">
    <property type="term" value="F:RNA binding"/>
    <property type="evidence" value="ECO:0007669"/>
    <property type="project" value="InterPro"/>
</dbReference>
<feature type="repeat" description="PPR" evidence="2">
    <location>
        <begin position="296"/>
        <end position="330"/>
    </location>
</feature>
<dbReference type="AlphaFoldDB" id="A0A6P3ZG82"/>
<keyword evidence="3" id="KW-1185">Reference proteome</keyword>
<dbReference type="InterPro" id="IPR046960">
    <property type="entry name" value="PPR_At4g14850-like_plant"/>
</dbReference>
<dbReference type="Pfam" id="PF01535">
    <property type="entry name" value="PPR"/>
    <property type="match status" value="6"/>
</dbReference>
<evidence type="ECO:0000256" key="1">
    <source>
        <dbReference type="ARBA" id="ARBA00022737"/>
    </source>
</evidence>
<dbReference type="KEGG" id="zju:107413955"/>
<dbReference type="PROSITE" id="PS51375">
    <property type="entry name" value="PPR"/>
    <property type="match status" value="6"/>
</dbReference>
<proteinExistence type="predicted"/>
<dbReference type="Gene3D" id="1.25.40.10">
    <property type="entry name" value="Tetratricopeptide repeat domain"/>
    <property type="match status" value="3"/>
</dbReference>
<dbReference type="Proteomes" id="UP001652623">
    <property type="component" value="Chromosome 1"/>
</dbReference>
<dbReference type="InterPro" id="IPR002885">
    <property type="entry name" value="PPR_rpt"/>
</dbReference>
<evidence type="ECO:0000313" key="4">
    <source>
        <dbReference type="RefSeq" id="XP_015877513.3"/>
    </source>
</evidence>
<dbReference type="NCBIfam" id="TIGR00756">
    <property type="entry name" value="PPR"/>
    <property type="match status" value="4"/>
</dbReference>
<feature type="repeat" description="PPR" evidence="2">
    <location>
        <begin position="397"/>
        <end position="431"/>
    </location>
</feature>
<dbReference type="InterPro" id="IPR011990">
    <property type="entry name" value="TPR-like_helical_dom_sf"/>
</dbReference>
<dbReference type="GO" id="GO:0009451">
    <property type="term" value="P:RNA modification"/>
    <property type="evidence" value="ECO:0007669"/>
    <property type="project" value="InterPro"/>
</dbReference>
<feature type="repeat" description="PPR" evidence="2">
    <location>
        <begin position="195"/>
        <end position="229"/>
    </location>
</feature>
<dbReference type="SUPFAM" id="SSF48452">
    <property type="entry name" value="TPR-like"/>
    <property type="match status" value="1"/>
</dbReference>
<dbReference type="InParanoid" id="A0A6P3ZG82"/>
<dbReference type="InterPro" id="IPR046848">
    <property type="entry name" value="E_motif"/>
</dbReference>
<gene>
    <name evidence="4" type="primary">LOC107413955</name>
</gene>
<sequence length="724" mass="81705">MLSSQPSRFLLPSNFLLKFPRFPATQTRALFNSPFSSLLDLCTRPQHLHQVHARFILHGLHQNTTLSSKLIDCYANLGHLTLSRKVFDSIVNPSSILYGAILRNLAKFGEFEMTLLVYQEMVMKSMYPDEDTYPFVLRSCCCLEDVGNAKRIHGHVVKLGFDSNGMVSTAMADIYRKCGDFQNVEELIYRNSVCRLDYWNSLISDASQSGNAEESFALFKRMRMEKLEPNSTTVIHLLRSSVDLNSLEAGKLVHCLIIFSNLCEDLSVNTALLSMYAKLGALEHAELLFEKMSEKDCVVWNIMISTNSRNGYPQESLQLLRRMGRSGVRADLFTAIPAISSIAQLKALELGKQMHGHVIRNGSDYQVSVHNSLIDMYCECNRLSSARKIFDLVTNKTEVSWSAMIKGYVTHGQSVDALSLFTHMKCDGIRVDFITVINTLPACVNVGALENVKYLHGYSVKLGLNSLPSLNTALLISYAKCGCIEMARKVFDEEKVNHKDMIAWNSMITAYSKHGDWHLCFELYNQMKLANMKPDHVSFLGVLTACVNSGLVEEGQRLFKEMIEKYGCQPNQEHYACMVDLLGRAGHINEARELIKTIPFEPDARVWGPLLSACKMHSETGLAEFAAKKLIGMEPKNAGNYILLSNIYAAAGKWDRVAKMRLVLRDRALKKTPGCSWLDINGHVHEFRVADQSHPRSDEIYTTLRILELEIKDARKESRKLSKH</sequence>
<evidence type="ECO:0000256" key="2">
    <source>
        <dbReference type="PROSITE-ProRule" id="PRU00708"/>
    </source>
</evidence>
<feature type="repeat" description="PPR" evidence="2">
    <location>
        <begin position="500"/>
        <end position="534"/>
    </location>
</feature>
<feature type="repeat" description="PPR" evidence="2">
    <location>
        <begin position="94"/>
        <end position="128"/>
    </location>
</feature>
<dbReference type="Pfam" id="PF20431">
    <property type="entry name" value="E_motif"/>
    <property type="match status" value="1"/>
</dbReference>
<organism evidence="3 4">
    <name type="scientific">Ziziphus jujuba</name>
    <name type="common">Chinese jujube</name>
    <name type="synonym">Ziziphus sativa</name>
    <dbReference type="NCBI Taxonomy" id="326968"/>
    <lineage>
        <taxon>Eukaryota</taxon>
        <taxon>Viridiplantae</taxon>
        <taxon>Streptophyta</taxon>
        <taxon>Embryophyta</taxon>
        <taxon>Tracheophyta</taxon>
        <taxon>Spermatophyta</taxon>
        <taxon>Magnoliopsida</taxon>
        <taxon>eudicotyledons</taxon>
        <taxon>Gunneridae</taxon>
        <taxon>Pentapetalae</taxon>
        <taxon>rosids</taxon>
        <taxon>fabids</taxon>
        <taxon>Rosales</taxon>
        <taxon>Rhamnaceae</taxon>
        <taxon>Paliureae</taxon>
        <taxon>Ziziphus</taxon>
    </lineage>
</organism>
<name>A0A6P3ZG82_ZIZJJ</name>
<accession>A0A6P3ZG82</accession>
<keyword evidence="1" id="KW-0677">Repeat</keyword>
<reference evidence="4" key="2">
    <citation type="submission" date="2025-08" db="UniProtKB">
        <authorList>
            <consortium name="RefSeq"/>
        </authorList>
    </citation>
    <scope>IDENTIFICATION</scope>
    <source>
        <tissue evidence="4">Seedling</tissue>
    </source>
</reference>
<reference evidence="3" key="1">
    <citation type="submission" date="2025-05" db="UniProtKB">
        <authorList>
            <consortium name="RefSeq"/>
        </authorList>
    </citation>
    <scope>NUCLEOTIDE SEQUENCE [LARGE SCALE GENOMIC DNA]</scope>
</reference>
<dbReference type="GeneID" id="107413955"/>
<dbReference type="Pfam" id="PF13041">
    <property type="entry name" value="PPR_2"/>
    <property type="match status" value="1"/>
</dbReference>
<protein>
    <submittedName>
        <fullName evidence="4">Pentatricopeptide repeat-containing protein At4g19191, mitochondrial</fullName>
    </submittedName>
</protein>